<evidence type="ECO:0000313" key="3">
    <source>
        <dbReference type="EMBL" id="MEN2792082.1"/>
    </source>
</evidence>
<dbReference type="InterPro" id="IPR017853">
    <property type="entry name" value="GH"/>
</dbReference>
<dbReference type="CDD" id="cd11339">
    <property type="entry name" value="AmyAc_bac_CMD_like_2"/>
    <property type="match status" value="1"/>
</dbReference>
<proteinExistence type="predicted"/>
<protein>
    <submittedName>
        <fullName evidence="3">Alpha-amylase family glycosyl hydrolase</fullName>
    </submittedName>
</protein>
<dbReference type="SUPFAM" id="SSF51445">
    <property type="entry name" value="(Trans)glycosidases"/>
    <property type="match status" value="1"/>
</dbReference>
<name>A0ABU9Y8G6_9SPHN</name>
<accession>A0ABU9Y8G6</accession>
<dbReference type="Gene3D" id="3.20.20.80">
    <property type="entry name" value="Glycosidases"/>
    <property type="match status" value="2"/>
</dbReference>
<evidence type="ECO:0000313" key="4">
    <source>
        <dbReference type="Proteomes" id="UP001419910"/>
    </source>
</evidence>
<reference evidence="3 4" key="1">
    <citation type="submission" date="2024-05" db="EMBL/GenBank/DDBJ databases">
        <authorList>
            <person name="Liu Q."/>
            <person name="Xin Y.-H."/>
        </authorList>
    </citation>
    <scope>NUCLEOTIDE SEQUENCE [LARGE SCALE GENOMIC DNA]</scope>
    <source>
        <strain evidence="3 4">CGMCC 1.10181</strain>
    </source>
</reference>
<keyword evidence="3" id="KW-0378">Hydrolase</keyword>
<dbReference type="Pfam" id="PF00128">
    <property type="entry name" value="Alpha-amylase"/>
    <property type="match status" value="1"/>
</dbReference>
<dbReference type="PANTHER" id="PTHR10357">
    <property type="entry name" value="ALPHA-AMYLASE FAMILY MEMBER"/>
    <property type="match status" value="1"/>
</dbReference>
<dbReference type="Proteomes" id="UP001419910">
    <property type="component" value="Unassembled WGS sequence"/>
</dbReference>
<keyword evidence="1" id="KW-0732">Signal</keyword>
<dbReference type="RefSeq" id="WP_343890150.1">
    <property type="nucleotide sequence ID" value="NZ_BAAAEH010000029.1"/>
</dbReference>
<comment type="caution">
    <text evidence="3">The sequence shown here is derived from an EMBL/GenBank/DDBJ whole genome shotgun (WGS) entry which is preliminary data.</text>
</comment>
<dbReference type="GO" id="GO:0016787">
    <property type="term" value="F:hydrolase activity"/>
    <property type="evidence" value="ECO:0007669"/>
    <property type="project" value="UniProtKB-KW"/>
</dbReference>
<evidence type="ECO:0000259" key="2">
    <source>
        <dbReference type="SMART" id="SM00642"/>
    </source>
</evidence>
<dbReference type="SMART" id="SM00642">
    <property type="entry name" value="Aamy"/>
    <property type="match status" value="1"/>
</dbReference>
<dbReference type="InterPro" id="IPR006047">
    <property type="entry name" value="GH13_cat_dom"/>
</dbReference>
<dbReference type="EMBL" id="JBDIME010000023">
    <property type="protein sequence ID" value="MEN2792082.1"/>
    <property type="molecule type" value="Genomic_DNA"/>
</dbReference>
<evidence type="ECO:0000256" key="1">
    <source>
        <dbReference type="SAM" id="SignalP"/>
    </source>
</evidence>
<sequence>MSRSMRLGALALLVAATLPLPAPAQTTPAANFRERLPQDEVIYFLLPDRFDNGDPSNDRGGLTGDRLKTGYDPTAKGFYHGGDLKGLIRRLGYIQDLGATAIWVGPIFKNKPVQGARGQESAGYHGYWITDFTRVDPHLGSNADFKALVDAAHARGMKVYMDIIANHTADVIQYRECGPGSACPYRSIADYPFQRRGGPAGAAINPGFLGEDVQTPENFARLTDPTYAYTPYVPPAEANIKVPAWLNDVRWYHNRGNTTYYGESATLGDFAGLDDLDTENPRVVQGMIAIFGDWIDRFGVDGFRIDTARHVNPEFWAQFVPAMRDRAKARGIPNFHIFGEVAYESLDVGLLARATIVDKLPAVLDFAFRQAVLEAVTGQQEFGAWDRLVLGDALYAHGFDTAVTLPTFVSNHDAGRLGFYIRKAFPGASDDEVLKREMLANAMLLTWRGVPTIYSGDEQGFAGDGGDQDAREDMFASKVAVYNDDTLIGSDTTTATAHFGEDHPLFKQIAALARLRLSHPALTRGRLVLRARDDKPGLVAVSRFDPASGKEMLLVFNTSAEPLTRQVKVEPGSTAFTTLAGHCAASASAPGSVTVTLGAFDYAVCEAHQ</sequence>
<feature type="domain" description="Glycosyl hydrolase family 13 catalytic" evidence="2">
    <location>
        <begin position="44"/>
        <end position="516"/>
    </location>
</feature>
<keyword evidence="4" id="KW-1185">Reference proteome</keyword>
<gene>
    <name evidence="3" type="ORF">ABC974_20805</name>
</gene>
<feature type="signal peptide" evidence="1">
    <location>
        <begin position="1"/>
        <end position="24"/>
    </location>
</feature>
<dbReference type="PANTHER" id="PTHR10357:SF209">
    <property type="entry name" value="PERIPLASMIC ALPHA-AMYLASE"/>
    <property type="match status" value="1"/>
</dbReference>
<feature type="chain" id="PRO_5045492219" evidence="1">
    <location>
        <begin position="25"/>
        <end position="609"/>
    </location>
</feature>
<organism evidence="3 4">
    <name type="scientific">Sphingomonas oligophenolica</name>
    <dbReference type="NCBI Taxonomy" id="301154"/>
    <lineage>
        <taxon>Bacteria</taxon>
        <taxon>Pseudomonadati</taxon>
        <taxon>Pseudomonadota</taxon>
        <taxon>Alphaproteobacteria</taxon>
        <taxon>Sphingomonadales</taxon>
        <taxon>Sphingomonadaceae</taxon>
        <taxon>Sphingomonas</taxon>
    </lineage>
</organism>